<protein>
    <recommendedName>
        <fullName evidence="2">histidine kinase</fullName>
        <ecNumber evidence="2">2.7.13.3</ecNumber>
    </recommendedName>
</protein>
<dbReference type="Gene3D" id="2.60.40.10">
    <property type="entry name" value="Immunoglobulins"/>
    <property type="match status" value="1"/>
</dbReference>
<dbReference type="SUPFAM" id="SSF55874">
    <property type="entry name" value="ATPase domain of HSP90 chaperone/DNA topoisomerase II/histidine kinase"/>
    <property type="match status" value="1"/>
</dbReference>
<dbReference type="InterPro" id="IPR003594">
    <property type="entry name" value="HATPase_dom"/>
</dbReference>
<feature type="domain" description="Histidine kinase" evidence="4">
    <location>
        <begin position="1047"/>
        <end position="1278"/>
    </location>
</feature>
<dbReference type="InterPro" id="IPR004358">
    <property type="entry name" value="Sig_transdc_His_kin-like_C"/>
</dbReference>
<dbReference type="Gene3D" id="3.30.565.10">
    <property type="entry name" value="Histidine kinase-like ATPase, C-terminal domain"/>
    <property type="match status" value="1"/>
</dbReference>
<dbReference type="PROSITE" id="PS50109">
    <property type="entry name" value="HIS_KIN"/>
    <property type="match status" value="1"/>
</dbReference>
<dbReference type="OrthoDB" id="9772100at2"/>
<dbReference type="GO" id="GO:0000155">
    <property type="term" value="F:phosphorelay sensor kinase activity"/>
    <property type="evidence" value="ECO:0007669"/>
    <property type="project" value="InterPro"/>
</dbReference>
<dbReference type="InterPro" id="IPR036890">
    <property type="entry name" value="HATPase_C_sf"/>
</dbReference>
<dbReference type="SUPFAM" id="SSF63829">
    <property type="entry name" value="Calcium-dependent phosphotriesterase"/>
    <property type="match status" value="1"/>
</dbReference>
<sequence length="1282" mass="143385">MLLTEPFFLLLIRCRIVFVVCLALFAFSLRAAEVSQSVMVNNPTTLFPQAAPLLRTIDNEGKISNGVITSAVELTNGQMWFGTQNGLVYFDGVQFESFPHQPNNPESPAANYIVALAQDSQQGIWMATRTSGLSRYSPVHKTYQHLNTQSQPWQLQSDTLRTLMIDSQNQLWAGHELGVERVSLATEQVSFFEMPVAGSITYRIYEASNGDVWACTTKGVFKKAKDNDEFIAISTLTELDVRAVYQDKQGTFWLGSRSGLWFWDGKNKLDKFMPPKTLINQNAYVRSIVPLENGQVWVATYGNGLWVLNAKSHQFERHLKHDPSVKSSLVFDEIGTAFLSKNGALVIGTWGAGLQVMNANTASSFVTLRHSLQHDNGLSYANVRTVLELNNGLIAVGTTGQGVDIIDPQRGRVSSINRTNEGKALTNVVSLAQQQSGTIWAGTASSGLVKLDLDSKRFIPSGVIGINKGAVLRMLVLRNQTLVVGTAKGVCLVTLKNNDCQYLHKKSDGQIMLDTVTSLLEDQFGALWISTHNGVYRLAQADTELDHFKAATIEHSLSHNYVLGMASDFAGSIWLTTSIGFDQITNLDQADPVFTRLKQRLPITKRTPGANMLLDSRGRIWSATSVLDIDAKQYMSLGKNEGVDFGVAWLGAYTKMRNGLMLFGGTQGLLIIDPDEFEMTHLPSDFNVTRLDINGQDFPLSRLHGLKFLPDENNVRFHFALSDLLFEKTVKYEYWLEGETQEKWQAIDSGIHFVQFNNLTPGHYVLRMRAKYPNYQQMPVPIAIKFTVLPAFWQTWWFKILVVLLITGVILQIFRWRIGLVRAQATKLEDLVNQRTREIQVINQIGRQFTLQLLLDELLNDIYGQINQIFQADRFGIGILNPEKNLLEFDYAVERGVRYLAYSRSLDEPGQLAVYAVKHNQSILINDYEKEYQKYYPQQDLNEHTLSSGSKEIKAVSMMYVPMQHNGEMLGVISIQSVVNNSYSEHDLTLLESLAAYATIAVSNARSHLNLMQVHQNLKNSMEELKHTQEQLIMHEKMAYLGQLVAGVAHEVNTPLGITVTAASVLDDHTQNLQRHFSNETLSRTRLHDFFVSAEQSIQLIKDNTERAASLVQRFKQVAVESSSDNETQIKLDEFIDGVVAGQQSLLDLKGIAVEVVVPDILEIQTYPGALAQVLFSLLNNAIMHAFSDHLAPKVLIEVKVVQAQCFISVRDNGKGIDPQVIDKIFDPFFTTNRLQGGTGLGLSITFNLVHQVLQGTIQCHSELGSGCEFMISLPLVAHRTK</sequence>
<gene>
    <name evidence="5" type="ORF">B1199_03485</name>
</gene>
<accession>A0A244CUN3</accession>
<dbReference type="InterPro" id="IPR015943">
    <property type="entry name" value="WD40/YVTN_repeat-like_dom_sf"/>
</dbReference>
<evidence type="ECO:0000259" key="4">
    <source>
        <dbReference type="PROSITE" id="PS50109"/>
    </source>
</evidence>
<dbReference type="InterPro" id="IPR003661">
    <property type="entry name" value="HisK_dim/P_dom"/>
</dbReference>
<dbReference type="Gene3D" id="2.130.10.10">
    <property type="entry name" value="YVTN repeat-like/Quinoprotein amine dehydrogenase"/>
    <property type="match status" value="2"/>
</dbReference>
<dbReference type="InterPro" id="IPR005467">
    <property type="entry name" value="His_kinase_dom"/>
</dbReference>
<organism evidence="5 6">
    <name type="scientific">Pseudoalteromonas ulvae</name>
    <dbReference type="NCBI Taxonomy" id="107327"/>
    <lineage>
        <taxon>Bacteria</taxon>
        <taxon>Pseudomonadati</taxon>
        <taxon>Pseudomonadota</taxon>
        <taxon>Gammaproteobacteria</taxon>
        <taxon>Alteromonadales</taxon>
        <taxon>Pseudoalteromonadaceae</taxon>
        <taxon>Pseudoalteromonas</taxon>
    </lineage>
</organism>
<dbReference type="Pfam" id="PF07495">
    <property type="entry name" value="Y_Y_Y"/>
    <property type="match status" value="1"/>
</dbReference>
<evidence type="ECO:0000313" key="5">
    <source>
        <dbReference type="EMBL" id="OUL59342.1"/>
    </source>
</evidence>
<dbReference type="RefSeq" id="WP_140372827.1">
    <property type="nucleotide sequence ID" value="NZ_MWPV01000001.1"/>
</dbReference>
<keyword evidence="3" id="KW-0597">Phosphoprotein</keyword>
<dbReference type="SMART" id="SM00065">
    <property type="entry name" value="GAF"/>
    <property type="match status" value="1"/>
</dbReference>
<evidence type="ECO:0000313" key="6">
    <source>
        <dbReference type="Proteomes" id="UP000194841"/>
    </source>
</evidence>
<keyword evidence="6" id="KW-1185">Reference proteome</keyword>
<dbReference type="SMART" id="SM00387">
    <property type="entry name" value="HATPase_c"/>
    <property type="match status" value="1"/>
</dbReference>
<evidence type="ECO:0000256" key="1">
    <source>
        <dbReference type="ARBA" id="ARBA00000085"/>
    </source>
</evidence>
<reference evidence="5 6" key="1">
    <citation type="submission" date="2017-02" db="EMBL/GenBank/DDBJ databases">
        <title>Pseudoalteromonas ulvae TC14 Genome.</title>
        <authorList>
            <person name="Molmeret M."/>
        </authorList>
    </citation>
    <scope>NUCLEOTIDE SEQUENCE [LARGE SCALE GENOMIC DNA]</scope>
    <source>
        <strain evidence="5">TC14</strain>
    </source>
</reference>
<dbReference type="Gene3D" id="1.10.287.130">
    <property type="match status" value="1"/>
</dbReference>
<dbReference type="InterPro" id="IPR013783">
    <property type="entry name" value="Ig-like_fold"/>
</dbReference>
<dbReference type="InterPro" id="IPR003018">
    <property type="entry name" value="GAF"/>
</dbReference>
<dbReference type="EMBL" id="MWPV01000001">
    <property type="protein sequence ID" value="OUL59342.1"/>
    <property type="molecule type" value="Genomic_DNA"/>
</dbReference>
<dbReference type="PANTHER" id="PTHR43547:SF2">
    <property type="entry name" value="HYBRID SIGNAL TRANSDUCTION HISTIDINE KINASE C"/>
    <property type="match status" value="1"/>
</dbReference>
<comment type="catalytic activity">
    <reaction evidence="1">
        <text>ATP + protein L-histidine = ADP + protein N-phospho-L-histidine.</text>
        <dbReference type="EC" id="2.7.13.3"/>
    </reaction>
</comment>
<dbReference type="PRINTS" id="PR00344">
    <property type="entry name" value="BCTRLSENSOR"/>
</dbReference>
<proteinExistence type="predicted"/>
<name>A0A244CUN3_PSEDV</name>
<dbReference type="Pfam" id="PF13185">
    <property type="entry name" value="GAF_2"/>
    <property type="match status" value="1"/>
</dbReference>
<dbReference type="PANTHER" id="PTHR43547">
    <property type="entry name" value="TWO-COMPONENT HISTIDINE KINASE"/>
    <property type="match status" value="1"/>
</dbReference>
<evidence type="ECO:0000256" key="3">
    <source>
        <dbReference type="ARBA" id="ARBA00022553"/>
    </source>
</evidence>
<dbReference type="CDD" id="cd00082">
    <property type="entry name" value="HisKA"/>
    <property type="match status" value="1"/>
</dbReference>
<dbReference type="SUPFAM" id="SSF50998">
    <property type="entry name" value="Quinoprotein alcohol dehydrogenase-like"/>
    <property type="match status" value="1"/>
</dbReference>
<dbReference type="InterPro" id="IPR011047">
    <property type="entry name" value="Quinoprotein_ADH-like_sf"/>
</dbReference>
<dbReference type="Pfam" id="PF02518">
    <property type="entry name" value="HATPase_c"/>
    <property type="match status" value="1"/>
</dbReference>
<dbReference type="Proteomes" id="UP000194841">
    <property type="component" value="Unassembled WGS sequence"/>
</dbReference>
<dbReference type="Gene3D" id="3.30.450.40">
    <property type="match status" value="1"/>
</dbReference>
<dbReference type="InterPro" id="IPR036097">
    <property type="entry name" value="HisK_dim/P_sf"/>
</dbReference>
<comment type="caution">
    <text evidence="5">The sequence shown here is derived from an EMBL/GenBank/DDBJ whole genome shotgun (WGS) entry which is preliminary data.</text>
</comment>
<dbReference type="SUPFAM" id="SSF47384">
    <property type="entry name" value="Homodimeric domain of signal transducing histidine kinase"/>
    <property type="match status" value="1"/>
</dbReference>
<dbReference type="InterPro" id="IPR029016">
    <property type="entry name" value="GAF-like_dom_sf"/>
</dbReference>
<evidence type="ECO:0000256" key="2">
    <source>
        <dbReference type="ARBA" id="ARBA00012438"/>
    </source>
</evidence>
<dbReference type="SUPFAM" id="SSF55781">
    <property type="entry name" value="GAF domain-like"/>
    <property type="match status" value="1"/>
</dbReference>
<dbReference type="EC" id="2.7.13.3" evidence="2"/>
<dbReference type="InterPro" id="IPR011123">
    <property type="entry name" value="Y_Y_Y"/>
</dbReference>